<feature type="domain" description="Zn(2)-C6 fungal-type" evidence="6">
    <location>
        <begin position="17"/>
        <end position="47"/>
    </location>
</feature>
<evidence type="ECO:0000256" key="3">
    <source>
        <dbReference type="ARBA" id="ARBA00023125"/>
    </source>
</evidence>
<dbReference type="AlphaFoldDB" id="A0A8E2EW75"/>
<dbReference type="CDD" id="cd00067">
    <property type="entry name" value="GAL4"/>
    <property type="match status" value="1"/>
</dbReference>
<dbReference type="GO" id="GO:0005634">
    <property type="term" value="C:nucleus"/>
    <property type="evidence" value="ECO:0007669"/>
    <property type="project" value="UniProtKB-SubCell"/>
</dbReference>
<dbReference type="GO" id="GO:0000981">
    <property type="term" value="F:DNA-binding transcription factor activity, RNA polymerase II-specific"/>
    <property type="evidence" value="ECO:0007669"/>
    <property type="project" value="InterPro"/>
</dbReference>
<dbReference type="PROSITE" id="PS50048">
    <property type="entry name" value="ZN2_CY6_FUNGAL_2"/>
    <property type="match status" value="1"/>
</dbReference>
<name>A0A8E2EW75_9PEZI</name>
<dbReference type="OrthoDB" id="4356994at2759"/>
<dbReference type="SUPFAM" id="SSF57701">
    <property type="entry name" value="Zn2/Cys6 DNA-binding domain"/>
    <property type="match status" value="1"/>
</dbReference>
<proteinExistence type="predicted"/>
<dbReference type="PROSITE" id="PS00463">
    <property type="entry name" value="ZN2_CY6_FUNGAL_1"/>
    <property type="match status" value="1"/>
</dbReference>
<evidence type="ECO:0000256" key="2">
    <source>
        <dbReference type="ARBA" id="ARBA00023015"/>
    </source>
</evidence>
<dbReference type="Proteomes" id="UP000250140">
    <property type="component" value="Unassembled WGS sequence"/>
</dbReference>
<dbReference type="GO" id="GO:0008270">
    <property type="term" value="F:zinc ion binding"/>
    <property type="evidence" value="ECO:0007669"/>
    <property type="project" value="InterPro"/>
</dbReference>
<evidence type="ECO:0000256" key="4">
    <source>
        <dbReference type="ARBA" id="ARBA00023163"/>
    </source>
</evidence>
<evidence type="ECO:0000256" key="5">
    <source>
        <dbReference type="ARBA" id="ARBA00023242"/>
    </source>
</evidence>
<dbReference type="InterPro" id="IPR001138">
    <property type="entry name" value="Zn2Cys6_DnaBD"/>
</dbReference>
<dbReference type="SMART" id="SM00066">
    <property type="entry name" value="GAL4"/>
    <property type="match status" value="1"/>
</dbReference>
<sequence length="384" mass="42166">MPGTHTMQNQAEKRHAACDECRTRKLKCSGTLPRCERCQRESVQCVYSAQKQMGRPRKRRRDDADQPVRHPLESAAAHPSLASFSEPSVTGGIVPISPSGSNGIGLLYKTPSEWGTTLSFLNQESLDLLDLQAQESVLPQGIGIGTESTVVPAWTNTGDVQDLSISSTLPPDQFPKLPCPCLSTMYLTLTNLQALTSFAFPSVLPHLRTALQTALAILNCPDCPKESFTAIQNAMTLGALLTAIAERFHRTLRAIDDEAARLERAGLTKEYRMGDMSVETLHLHTGEPGCPMGFEIELAAEDWRKLAKKVVKAEVLGKGKAPNSLVNLVEQMEQRQLKWHTGRVQRGEAFGNCREEGTPHHGGDPICLRMIGGVRVMMDAMNWT</sequence>
<evidence type="ECO:0000256" key="1">
    <source>
        <dbReference type="ARBA" id="ARBA00004123"/>
    </source>
</evidence>
<reference evidence="7 8" key="1">
    <citation type="journal article" date="2016" name="Nat. Commun.">
        <title>Ectomycorrhizal ecology is imprinted in the genome of the dominant symbiotic fungus Cenococcum geophilum.</title>
        <authorList>
            <consortium name="DOE Joint Genome Institute"/>
            <person name="Peter M."/>
            <person name="Kohler A."/>
            <person name="Ohm R.A."/>
            <person name="Kuo A."/>
            <person name="Krutzmann J."/>
            <person name="Morin E."/>
            <person name="Arend M."/>
            <person name="Barry K.W."/>
            <person name="Binder M."/>
            <person name="Choi C."/>
            <person name="Clum A."/>
            <person name="Copeland A."/>
            <person name="Grisel N."/>
            <person name="Haridas S."/>
            <person name="Kipfer T."/>
            <person name="LaButti K."/>
            <person name="Lindquist E."/>
            <person name="Lipzen A."/>
            <person name="Maire R."/>
            <person name="Meier B."/>
            <person name="Mihaltcheva S."/>
            <person name="Molinier V."/>
            <person name="Murat C."/>
            <person name="Poggeler S."/>
            <person name="Quandt C.A."/>
            <person name="Sperisen C."/>
            <person name="Tritt A."/>
            <person name="Tisserant E."/>
            <person name="Crous P.W."/>
            <person name="Henrissat B."/>
            <person name="Nehls U."/>
            <person name="Egli S."/>
            <person name="Spatafora J.W."/>
            <person name="Grigoriev I.V."/>
            <person name="Martin F.M."/>
        </authorList>
    </citation>
    <scope>NUCLEOTIDE SEQUENCE [LARGE SCALE GENOMIC DNA]</scope>
    <source>
        <strain evidence="7 8">CBS 207.34</strain>
    </source>
</reference>
<dbReference type="InterPro" id="IPR036864">
    <property type="entry name" value="Zn2-C6_fun-type_DNA-bd_sf"/>
</dbReference>
<evidence type="ECO:0000313" key="7">
    <source>
        <dbReference type="EMBL" id="OCL05711.1"/>
    </source>
</evidence>
<gene>
    <name evidence="7" type="ORF">AOQ84DRAFT_92920</name>
</gene>
<evidence type="ECO:0000313" key="8">
    <source>
        <dbReference type="Proteomes" id="UP000250140"/>
    </source>
</evidence>
<keyword evidence="8" id="KW-1185">Reference proteome</keyword>
<organism evidence="7 8">
    <name type="scientific">Glonium stellatum</name>
    <dbReference type="NCBI Taxonomy" id="574774"/>
    <lineage>
        <taxon>Eukaryota</taxon>
        <taxon>Fungi</taxon>
        <taxon>Dikarya</taxon>
        <taxon>Ascomycota</taxon>
        <taxon>Pezizomycotina</taxon>
        <taxon>Dothideomycetes</taxon>
        <taxon>Pleosporomycetidae</taxon>
        <taxon>Gloniales</taxon>
        <taxon>Gloniaceae</taxon>
        <taxon>Glonium</taxon>
    </lineage>
</organism>
<dbReference type="PANTHER" id="PTHR47540:SF4">
    <property type="entry name" value="TRANSCRIPTION FACTOR RGLT"/>
    <property type="match status" value="1"/>
</dbReference>
<keyword evidence="4" id="KW-0804">Transcription</keyword>
<comment type="subcellular location">
    <subcellularLocation>
        <location evidence="1">Nucleus</location>
    </subcellularLocation>
</comment>
<dbReference type="Gene3D" id="4.10.240.10">
    <property type="entry name" value="Zn(2)-C6 fungal-type DNA-binding domain"/>
    <property type="match status" value="1"/>
</dbReference>
<dbReference type="GO" id="GO:0045944">
    <property type="term" value="P:positive regulation of transcription by RNA polymerase II"/>
    <property type="evidence" value="ECO:0007669"/>
    <property type="project" value="TreeGrafter"/>
</dbReference>
<keyword evidence="2" id="KW-0805">Transcription regulation</keyword>
<keyword evidence="5" id="KW-0539">Nucleus</keyword>
<dbReference type="EMBL" id="KV750226">
    <property type="protein sequence ID" value="OCL05711.1"/>
    <property type="molecule type" value="Genomic_DNA"/>
</dbReference>
<protein>
    <recommendedName>
        <fullName evidence="6">Zn(2)-C6 fungal-type domain-containing protein</fullName>
    </recommendedName>
</protein>
<dbReference type="Pfam" id="PF00172">
    <property type="entry name" value="Zn_clus"/>
    <property type="match status" value="1"/>
</dbReference>
<accession>A0A8E2EW75</accession>
<dbReference type="InterPro" id="IPR051711">
    <property type="entry name" value="Stress_Response_Reg"/>
</dbReference>
<dbReference type="GO" id="GO:0043565">
    <property type="term" value="F:sequence-specific DNA binding"/>
    <property type="evidence" value="ECO:0007669"/>
    <property type="project" value="TreeGrafter"/>
</dbReference>
<keyword evidence="3" id="KW-0238">DNA-binding</keyword>
<dbReference type="PANTHER" id="PTHR47540">
    <property type="entry name" value="THIAMINE REPRESSIBLE GENES REGULATORY PROTEIN THI5"/>
    <property type="match status" value="1"/>
</dbReference>
<evidence type="ECO:0000259" key="6">
    <source>
        <dbReference type="PROSITE" id="PS50048"/>
    </source>
</evidence>